<feature type="signal peptide" evidence="1">
    <location>
        <begin position="1"/>
        <end position="29"/>
    </location>
</feature>
<keyword evidence="1" id="KW-0732">Signal</keyword>
<protein>
    <recommendedName>
        <fullName evidence="4">Copper chaperone PCu(A)C</fullName>
    </recommendedName>
</protein>
<evidence type="ECO:0000256" key="1">
    <source>
        <dbReference type="SAM" id="SignalP"/>
    </source>
</evidence>
<feature type="chain" id="PRO_5038449026" description="Copper chaperone PCu(A)C" evidence="1">
    <location>
        <begin position="30"/>
        <end position="183"/>
    </location>
</feature>
<organism evidence="2 3">
    <name type="scientific">Paeniglutamicibacter cryotolerans</name>
    <dbReference type="NCBI Taxonomy" id="670079"/>
    <lineage>
        <taxon>Bacteria</taxon>
        <taxon>Bacillati</taxon>
        <taxon>Actinomycetota</taxon>
        <taxon>Actinomycetes</taxon>
        <taxon>Micrococcales</taxon>
        <taxon>Micrococcaceae</taxon>
        <taxon>Paeniglutamicibacter</taxon>
    </lineage>
</organism>
<reference evidence="2 3" key="1">
    <citation type="submission" date="2020-08" db="EMBL/GenBank/DDBJ databases">
        <title>Sequencing the genomes of 1000 actinobacteria strains.</title>
        <authorList>
            <person name="Klenk H.-P."/>
        </authorList>
    </citation>
    <scope>NUCLEOTIDE SEQUENCE [LARGE SCALE GENOMIC DNA]</scope>
    <source>
        <strain evidence="2 3">DSM 22826</strain>
    </source>
</reference>
<gene>
    <name evidence="2" type="ORF">E9229_000517</name>
</gene>
<dbReference type="EMBL" id="JACHVS010000001">
    <property type="protein sequence ID" value="MBB2994326.1"/>
    <property type="molecule type" value="Genomic_DNA"/>
</dbReference>
<evidence type="ECO:0008006" key="4">
    <source>
        <dbReference type="Google" id="ProtNLM"/>
    </source>
</evidence>
<accession>A0A839QJW6</accession>
<keyword evidence="3" id="KW-1185">Reference proteome</keyword>
<dbReference type="InterPro" id="IPR036182">
    <property type="entry name" value="PCuAC_sf"/>
</dbReference>
<dbReference type="Gene3D" id="2.60.40.1890">
    <property type="entry name" value="PCu(A)C copper chaperone"/>
    <property type="match status" value="1"/>
</dbReference>
<dbReference type="SUPFAM" id="SSF110087">
    <property type="entry name" value="DR1885-like metal-binding protein"/>
    <property type="match status" value="1"/>
</dbReference>
<dbReference type="InterPro" id="IPR058248">
    <property type="entry name" value="Lxx211020-like"/>
</dbReference>
<evidence type="ECO:0000313" key="2">
    <source>
        <dbReference type="EMBL" id="MBB2994326.1"/>
    </source>
</evidence>
<evidence type="ECO:0000313" key="3">
    <source>
        <dbReference type="Proteomes" id="UP000523000"/>
    </source>
</evidence>
<sequence>MSFVVPSSRAALIPAFALTLMLASCAAPAQPPAESHDVAQTATQDEPAPLHVHDAWIKAADGGMTSAFATLHNESAEPLTLSGASSDIADDIELHEMTGGTGATSMKELPGGITVEPGASVELAPGGLHLMLMGVHEAVKPGQSPVIALELADGSTIPVRFEVKSFTGANESYAPESEHGMGH</sequence>
<dbReference type="PANTHER" id="PTHR36302:SF1">
    <property type="entry name" value="COPPER CHAPERONE PCU(A)C"/>
    <property type="match status" value="1"/>
</dbReference>
<dbReference type="PANTHER" id="PTHR36302">
    <property type="entry name" value="BLR7088 PROTEIN"/>
    <property type="match status" value="1"/>
</dbReference>
<dbReference type="InterPro" id="IPR007410">
    <property type="entry name" value="LpqE-like"/>
</dbReference>
<name>A0A839QJW6_9MICC</name>
<comment type="caution">
    <text evidence="2">The sequence shown here is derived from an EMBL/GenBank/DDBJ whole genome shotgun (WGS) entry which is preliminary data.</text>
</comment>
<dbReference type="AlphaFoldDB" id="A0A839QJW6"/>
<dbReference type="Proteomes" id="UP000523000">
    <property type="component" value="Unassembled WGS sequence"/>
</dbReference>
<proteinExistence type="predicted"/>
<dbReference type="RefSeq" id="WP_183509702.1">
    <property type="nucleotide sequence ID" value="NZ_BAABGK010000031.1"/>
</dbReference>
<dbReference type="Pfam" id="PF04314">
    <property type="entry name" value="PCuAC"/>
    <property type="match status" value="1"/>
</dbReference>